<dbReference type="OrthoDB" id="10633964at2759"/>
<evidence type="ECO:0000313" key="4">
    <source>
        <dbReference type="WBParaSite" id="SBAD_0000572101-mRNA-1"/>
    </source>
</evidence>
<feature type="chain" id="PRO_5043140135" evidence="1">
    <location>
        <begin position="20"/>
        <end position="144"/>
    </location>
</feature>
<dbReference type="WBParaSite" id="SBAD_0000572101-mRNA-1">
    <property type="protein sequence ID" value="SBAD_0000572101-mRNA-1"/>
    <property type="gene ID" value="SBAD_0000572101"/>
</dbReference>
<accession>A0A183IPF2</accession>
<reference evidence="4" key="1">
    <citation type="submission" date="2016-06" db="UniProtKB">
        <authorList>
            <consortium name="WormBaseParasite"/>
        </authorList>
    </citation>
    <scope>IDENTIFICATION</scope>
</reference>
<dbReference type="EMBL" id="UZAM01009035">
    <property type="protein sequence ID" value="VDP07412.1"/>
    <property type="molecule type" value="Genomic_DNA"/>
</dbReference>
<feature type="signal peptide" evidence="1">
    <location>
        <begin position="1"/>
        <end position="19"/>
    </location>
</feature>
<dbReference type="AlphaFoldDB" id="A0A183IPF2"/>
<evidence type="ECO:0000313" key="2">
    <source>
        <dbReference type="EMBL" id="VDP07412.1"/>
    </source>
</evidence>
<proteinExistence type="predicted"/>
<sequence>MKRCCTALVLYVLLSFGLCIEDEAEEENENPLVCEDPGKKVFFEEPSLAKRSTCGQLTRSACQFVHDANKKCPCTCQYLLKGGYPLMYLTAATPVPTIPTPAWIGPKPKRRGFRRRGYNIIRQFNGHPELFQAPPFPLPPRPIV</sequence>
<keyword evidence="3" id="KW-1185">Reference proteome</keyword>
<reference evidence="2 3" key="2">
    <citation type="submission" date="2018-11" db="EMBL/GenBank/DDBJ databases">
        <authorList>
            <consortium name="Pathogen Informatics"/>
        </authorList>
    </citation>
    <scope>NUCLEOTIDE SEQUENCE [LARGE SCALE GENOMIC DNA]</scope>
</reference>
<protein>
    <submittedName>
        <fullName evidence="4">Secreted protein</fullName>
    </submittedName>
</protein>
<name>A0A183IPF2_9BILA</name>
<evidence type="ECO:0000256" key="1">
    <source>
        <dbReference type="SAM" id="SignalP"/>
    </source>
</evidence>
<keyword evidence="1" id="KW-0732">Signal</keyword>
<organism evidence="4">
    <name type="scientific">Soboliphyme baturini</name>
    <dbReference type="NCBI Taxonomy" id="241478"/>
    <lineage>
        <taxon>Eukaryota</taxon>
        <taxon>Metazoa</taxon>
        <taxon>Ecdysozoa</taxon>
        <taxon>Nematoda</taxon>
        <taxon>Enoplea</taxon>
        <taxon>Dorylaimia</taxon>
        <taxon>Dioctophymatida</taxon>
        <taxon>Dioctophymatoidea</taxon>
        <taxon>Soboliphymatidae</taxon>
        <taxon>Soboliphyme</taxon>
    </lineage>
</organism>
<gene>
    <name evidence="2" type="ORF">SBAD_LOCUS5499</name>
</gene>
<evidence type="ECO:0000313" key="3">
    <source>
        <dbReference type="Proteomes" id="UP000270296"/>
    </source>
</evidence>
<dbReference type="Proteomes" id="UP000270296">
    <property type="component" value="Unassembled WGS sequence"/>
</dbReference>